<evidence type="ECO:0000313" key="5">
    <source>
        <dbReference type="Proteomes" id="UP001595711"/>
    </source>
</evidence>
<dbReference type="EMBL" id="JBHRYJ010000001">
    <property type="protein sequence ID" value="MFC3674858.1"/>
    <property type="molecule type" value="Genomic_DNA"/>
</dbReference>
<comment type="pathway">
    <text evidence="1">Bacterial outer membrane biogenesis; LPS O-antigen biosynthesis.</text>
</comment>
<name>A0ABV7VCR2_9PROT</name>
<evidence type="ECO:0000259" key="3">
    <source>
        <dbReference type="Pfam" id="PF01370"/>
    </source>
</evidence>
<dbReference type="Gene3D" id="3.40.50.720">
    <property type="entry name" value="NAD(P)-binding Rossmann-like Domain"/>
    <property type="match status" value="1"/>
</dbReference>
<evidence type="ECO:0000256" key="1">
    <source>
        <dbReference type="ARBA" id="ARBA00005125"/>
    </source>
</evidence>
<dbReference type="Pfam" id="PF01370">
    <property type="entry name" value="Epimerase"/>
    <property type="match status" value="1"/>
</dbReference>
<evidence type="ECO:0000256" key="2">
    <source>
        <dbReference type="ARBA" id="ARBA00007637"/>
    </source>
</evidence>
<dbReference type="RefSeq" id="WP_379722384.1">
    <property type="nucleotide sequence ID" value="NZ_JBHRYJ010000001.1"/>
</dbReference>
<sequence length="295" mass="31954">MLNHGRQEPVKPERVAVIGAKGFVGRRLASLLAETAIPCLALSSADIDLSTTGAADRLAQQLRPTDAVVMLAALTPDKGRGIGPLESNIRMMAAVCAACEAVPPAHLVYISSDAVYPMQDGPISEATPAEPTDLYATMHITRELMAKTAAKSPVAVLRPTLIYGAEDTHNSYGPNRLRRMALKDSRVTLFGEGEETRDHISVDDVCRLILLTLQHRSQGLLNLATGHSISYMDLARKVAGLFDTPVDIITTPRQNLVTRRHFDVSALHRAFPDFAFEPLDTGLKNAHLGMMATQN</sequence>
<gene>
    <name evidence="4" type="ORF">ACFOOQ_04830</name>
</gene>
<dbReference type="InterPro" id="IPR001509">
    <property type="entry name" value="Epimerase_deHydtase"/>
</dbReference>
<feature type="domain" description="NAD-dependent epimerase/dehydratase" evidence="3">
    <location>
        <begin position="15"/>
        <end position="218"/>
    </location>
</feature>
<proteinExistence type="inferred from homology"/>
<protein>
    <submittedName>
        <fullName evidence="4">NAD-dependent epimerase/dehydratase family protein</fullName>
    </submittedName>
</protein>
<evidence type="ECO:0000313" key="4">
    <source>
        <dbReference type="EMBL" id="MFC3674858.1"/>
    </source>
</evidence>
<dbReference type="Proteomes" id="UP001595711">
    <property type="component" value="Unassembled WGS sequence"/>
</dbReference>
<comment type="caution">
    <text evidence="4">The sequence shown here is derived from an EMBL/GenBank/DDBJ whole genome shotgun (WGS) entry which is preliminary data.</text>
</comment>
<dbReference type="SUPFAM" id="SSF51735">
    <property type="entry name" value="NAD(P)-binding Rossmann-fold domains"/>
    <property type="match status" value="1"/>
</dbReference>
<reference evidence="5" key="1">
    <citation type="journal article" date="2019" name="Int. J. Syst. Evol. Microbiol.">
        <title>The Global Catalogue of Microorganisms (GCM) 10K type strain sequencing project: providing services to taxonomists for standard genome sequencing and annotation.</title>
        <authorList>
            <consortium name="The Broad Institute Genomics Platform"/>
            <consortium name="The Broad Institute Genome Sequencing Center for Infectious Disease"/>
            <person name="Wu L."/>
            <person name="Ma J."/>
        </authorList>
    </citation>
    <scope>NUCLEOTIDE SEQUENCE [LARGE SCALE GENOMIC DNA]</scope>
    <source>
        <strain evidence="5">KCTC 42182</strain>
    </source>
</reference>
<organism evidence="4 5">
    <name type="scientific">Ferrovibrio xuzhouensis</name>
    <dbReference type="NCBI Taxonomy" id="1576914"/>
    <lineage>
        <taxon>Bacteria</taxon>
        <taxon>Pseudomonadati</taxon>
        <taxon>Pseudomonadota</taxon>
        <taxon>Alphaproteobacteria</taxon>
        <taxon>Rhodospirillales</taxon>
        <taxon>Rhodospirillaceae</taxon>
        <taxon>Ferrovibrio</taxon>
    </lineage>
</organism>
<keyword evidence="5" id="KW-1185">Reference proteome</keyword>
<accession>A0ABV7VCR2</accession>
<dbReference type="PANTHER" id="PTHR43000">
    <property type="entry name" value="DTDP-D-GLUCOSE 4,6-DEHYDRATASE-RELATED"/>
    <property type="match status" value="1"/>
</dbReference>
<dbReference type="InterPro" id="IPR036291">
    <property type="entry name" value="NAD(P)-bd_dom_sf"/>
</dbReference>
<comment type="similarity">
    <text evidence="2">Belongs to the NAD(P)-dependent epimerase/dehydratase family.</text>
</comment>
<dbReference type="CDD" id="cd08946">
    <property type="entry name" value="SDR_e"/>
    <property type="match status" value="1"/>
</dbReference>